<accession>A0A9P6G519</accession>
<protein>
    <recommendedName>
        <fullName evidence="16">Concentrative nucleoside transporter, CNT family</fullName>
    </recommendedName>
</protein>
<feature type="domain" description="Concentrative nucleoside transporter N-terminal" evidence="12">
    <location>
        <begin position="412"/>
        <end position="484"/>
    </location>
</feature>
<name>A0A9P6G519_9FUNG</name>
<evidence type="ECO:0000256" key="3">
    <source>
        <dbReference type="ARBA" id="ARBA00009033"/>
    </source>
</evidence>
<dbReference type="GO" id="GO:0005886">
    <property type="term" value="C:plasma membrane"/>
    <property type="evidence" value="ECO:0007669"/>
    <property type="project" value="UniProtKB-SubCell"/>
</dbReference>
<dbReference type="GO" id="GO:0015293">
    <property type="term" value="F:symporter activity"/>
    <property type="evidence" value="ECO:0007669"/>
    <property type="project" value="TreeGrafter"/>
</dbReference>
<proteinExistence type="inferred from homology"/>
<evidence type="ECO:0000259" key="13">
    <source>
        <dbReference type="Pfam" id="PF07662"/>
    </source>
</evidence>
<feature type="transmembrane region" description="Helical" evidence="11">
    <location>
        <begin position="534"/>
        <end position="556"/>
    </location>
</feature>
<comment type="similarity">
    <text evidence="3">Belongs to the concentrative nucleoside transporter (CNT) (TC 2.A.41) family.</text>
</comment>
<evidence type="ECO:0000256" key="6">
    <source>
        <dbReference type="ARBA" id="ARBA00022763"/>
    </source>
</evidence>
<keyword evidence="7 11" id="KW-1133">Transmembrane helix</keyword>
<gene>
    <name evidence="14" type="ORF">BGW38_006416</name>
</gene>
<feature type="transmembrane region" description="Helical" evidence="11">
    <location>
        <begin position="436"/>
        <end position="455"/>
    </location>
</feature>
<evidence type="ECO:0000256" key="2">
    <source>
        <dbReference type="ARBA" id="ARBA00008060"/>
    </source>
</evidence>
<dbReference type="OrthoDB" id="6075923at2759"/>
<evidence type="ECO:0000256" key="10">
    <source>
        <dbReference type="SAM" id="MobiDB-lite"/>
    </source>
</evidence>
<feature type="transmembrane region" description="Helical" evidence="11">
    <location>
        <begin position="576"/>
        <end position="596"/>
    </location>
</feature>
<evidence type="ECO:0000256" key="1">
    <source>
        <dbReference type="ARBA" id="ARBA00004651"/>
    </source>
</evidence>
<feature type="transmembrane region" description="Helical" evidence="11">
    <location>
        <begin position="500"/>
        <end position="522"/>
    </location>
</feature>
<dbReference type="Pfam" id="PF07662">
    <property type="entry name" value="Nucleos_tra2_C"/>
    <property type="match status" value="1"/>
</dbReference>
<evidence type="ECO:0000256" key="4">
    <source>
        <dbReference type="ARBA" id="ARBA00022475"/>
    </source>
</evidence>
<dbReference type="GO" id="GO:0005337">
    <property type="term" value="F:nucleoside transmembrane transporter activity"/>
    <property type="evidence" value="ECO:0007669"/>
    <property type="project" value="InterPro"/>
</dbReference>
<dbReference type="InterPro" id="IPR010760">
    <property type="entry name" value="DNA-repair_Swi5"/>
</dbReference>
<evidence type="ECO:0000256" key="9">
    <source>
        <dbReference type="ARBA" id="ARBA00023204"/>
    </source>
</evidence>
<dbReference type="InterPro" id="IPR008276">
    <property type="entry name" value="C_nuclsd_transpt"/>
</dbReference>
<feature type="transmembrane region" description="Helical" evidence="11">
    <location>
        <begin position="700"/>
        <end position="717"/>
    </location>
</feature>
<feature type="domain" description="Concentrative nucleoside transporter C-terminal" evidence="13">
    <location>
        <begin position="605"/>
        <end position="810"/>
    </location>
</feature>
<evidence type="ECO:0000256" key="7">
    <source>
        <dbReference type="ARBA" id="ARBA00022989"/>
    </source>
</evidence>
<dbReference type="Pfam" id="PF01773">
    <property type="entry name" value="Nucleos_tra2_N"/>
    <property type="match status" value="1"/>
</dbReference>
<dbReference type="PANTHER" id="PTHR10590">
    <property type="entry name" value="SODIUM/NUCLEOSIDE COTRANSPORTER"/>
    <property type="match status" value="1"/>
</dbReference>
<dbReference type="AlphaFoldDB" id="A0A9P6G519"/>
<evidence type="ECO:0000256" key="8">
    <source>
        <dbReference type="ARBA" id="ARBA00023136"/>
    </source>
</evidence>
<keyword evidence="4" id="KW-1003">Cell membrane</keyword>
<feature type="transmembrane region" description="Helical" evidence="11">
    <location>
        <begin position="758"/>
        <end position="780"/>
    </location>
</feature>
<keyword evidence="8 11" id="KW-0472">Membrane</keyword>
<dbReference type="EMBL" id="JAABOA010000041">
    <property type="protein sequence ID" value="KAF9586355.1"/>
    <property type="molecule type" value="Genomic_DNA"/>
</dbReference>
<feature type="region of interest" description="Disordered" evidence="10">
    <location>
        <begin position="228"/>
        <end position="287"/>
    </location>
</feature>
<evidence type="ECO:0000313" key="14">
    <source>
        <dbReference type="EMBL" id="KAF9586355.1"/>
    </source>
</evidence>
<dbReference type="InterPro" id="IPR011657">
    <property type="entry name" value="CNT_C_dom"/>
</dbReference>
<comment type="similarity">
    <text evidence="2">Belongs to the SWI5/SAE3 family.</text>
</comment>
<feature type="transmembrane region" description="Helical" evidence="11">
    <location>
        <begin position="792"/>
        <end position="812"/>
    </location>
</feature>
<keyword evidence="6" id="KW-0227">DNA damage</keyword>
<evidence type="ECO:0000259" key="12">
    <source>
        <dbReference type="Pfam" id="PF01773"/>
    </source>
</evidence>
<comment type="caution">
    <text evidence="14">The sequence shown here is derived from an EMBL/GenBank/DDBJ whole genome shotgun (WGS) entry which is preliminary data.</text>
</comment>
<dbReference type="PANTHER" id="PTHR10590:SF4">
    <property type="entry name" value="SOLUTE CARRIER FAMILY 28 MEMBER 3"/>
    <property type="match status" value="1"/>
</dbReference>
<evidence type="ECO:0000256" key="5">
    <source>
        <dbReference type="ARBA" id="ARBA00022692"/>
    </source>
</evidence>
<keyword evidence="15" id="KW-1185">Reference proteome</keyword>
<dbReference type="Pfam" id="PF07061">
    <property type="entry name" value="Swi5"/>
    <property type="match status" value="1"/>
</dbReference>
<evidence type="ECO:0000313" key="15">
    <source>
        <dbReference type="Proteomes" id="UP000780801"/>
    </source>
</evidence>
<sequence>MNHNVPFAALAAGVVSQETLSVAETVFASGVSDKGKADDGRRCGMKSKELERQISPPFRVSSNTSLDNDHSGQRLQTIDATQARDDPRKKIKTEEFKVDEFKATIQLLEKQEQEIIQSLRGNEHPQTVIDRHIKQLHRYNKIKDVGQTILGKLCNNQKPVASISVIAAATTVTTTKIMSRPPAFDHPHAIDDEKLDYIESQPPSDAEDDLPPAVVPTLTHRQHNNVNANIGHQHNNSSNNTLSNNNNNRNFHYDEKRPPSTTGSREGSLYDTKEPVDADPNQPSSRPPSVYTGRFAFYHNNKTLIKHLIVFAVCTGLFIPAVVIHVEGNILVLSLLYAVVVWWLIVQHLPENTIAGPVGRLWHGGAGLVNKLPLWLQRAIGFGLPPVALILTAALRPDDEYGTRVQRLISCLGLVVLLCIPILFSKNRKAISWKIVWTGIFIQYILGILIIRWSVGYDVFQFISEQAKNFLSFAEQGREFIFGPSSITYNGEVIPFAGSFAASVLPAIILFAAVIQCLYYWNVIQSVVASMARLVIHIIDISGVECVAACAAPFVGMSEASMLVGPFVNEMTEAEMHQVLTSGFATISGSVFLGLLTFGADATALLTCCMMSVPCAIVISKIRFPEEGTPLTKGTAVSPAYKDRESNAIHAISNGAIFGIKLCIVIIAVLLAVISLLGLVNGFLGWIFRFYGVSITVEKIASWILYPLAWLIGIPSSDLMPAAEAMGIKFILNEFAAFAAFTQIQDTLQPRTRLLTTYAMASFANIGSIGSQISLFMTLAPDRAGAVARLSFSACLCGAVSTLISACIAGIVS</sequence>
<feature type="transmembrane region" description="Helical" evidence="11">
    <location>
        <begin position="304"/>
        <end position="323"/>
    </location>
</feature>
<reference evidence="14" key="1">
    <citation type="journal article" date="2020" name="Fungal Divers.">
        <title>Resolving the Mortierellaceae phylogeny through synthesis of multi-gene phylogenetics and phylogenomics.</title>
        <authorList>
            <person name="Vandepol N."/>
            <person name="Liber J."/>
            <person name="Desiro A."/>
            <person name="Na H."/>
            <person name="Kennedy M."/>
            <person name="Barry K."/>
            <person name="Grigoriev I.V."/>
            <person name="Miller A.N."/>
            <person name="O'Donnell K."/>
            <person name="Stajich J.E."/>
            <person name="Bonito G."/>
        </authorList>
    </citation>
    <scope>NUCLEOTIDE SEQUENCE</scope>
    <source>
        <strain evidence="14">KOD1015</strain>
    </source>
</reference>
<dbReference type="InterPro" id="IPR002668">
    <property type="entry name" value="CNT_N_dom"/>
</dbReference>
<keyword evidence="5 11" id="KW-0812">Transmembrane</keyword>
<organism evidence="14 15">
    <name type="scientific">Lunasporangiospora selenospora</name>
    <dbReference type="NCBI Taxonomy" id="979761"/>
    <lineage>
        <taxon>Eukaryota</taxon>
        <taxon>Fungi</taxon>
        <taxon>Fungi incertae sedis</taxon>
        <taxon>Mucoromycota</taxon>
        <taxon>Mortierellomycotina</taxon>
        <taxon>Mortierellomycetes</taxon>
        <taxon>Mortierellales</taxon>
        <taxon>Mortierellaceae</taxon>
        <taxon>Lunasporangiospora</taxon>
    </lineage>
</organism>
<dbReference type="Proteomes" id="UP000780801">
    <property type="component" value="Unassembled WGS sequence"/>
</dbReference>
<dbReference type="GO" id="GO:0006281">
    <property type="term" value="P:DNA repair"/>
    <property type="evidence" value="ECO:0007669"/>
    <property type="project" value="UniProtKB-KW"/>
</dbReference>
<evidence type="ECO:0000256" key="11">
    <source>
        <dbReference type="SAM" id="Phobius"/>
    </source>
</evidence>
<feature type="region of interest" description="Disordered" evidence="10">
    <location>
        <begin position="50"/>
        <end position="72"/>
    </location>
</feature>
<feature type="compositionally biased region" description="Low complexity" evidence="10">
    <location>
        <begin position="235"/>
        <end position="250"/>
    </location>
</feature>
<feature type="transmembrane region" description="Helical" evidence="11">
    <location>
        <begin position="405"/>
        <end position="424"/>
    </location>
</feature>
<dbReference type="Gene3D" id="1.20.5.170">
    <property type="match status" value="1"/>
</dbReference>
<feature type="transmembrane region" description="Helical" evidence="11">
    <location>
        <begin position="664"/>
        <end position="688"/>
    </location>
</feature>
<evidence type="ECO:0008006" key="16">
    <source>
        <dbReference type="Google" id="ProtNLM"/>
    </source>
</evidence>
<feature type="transmembrane region" description="Helical" evidence="11">
    <location>
        <begin position="330"/>
        <end position="349"/>
    </location>
</feature>
<keyword evidence="9" id="KW-0234">DNA repair</keyword>
<comment type="subcellular location">
    <subcellularLocation>
        <location evidence="1">Cell membrane</location>
        <topology evidence="1">Multi-pass membrane protein</topology>
    </subcellularLocation>
</comment>